<evidence type="ECO:0000256" key="1">
    <source>
        <dbReference type="ARBA" id="ARBA00022679"/>
    </source>
</evidence>
<keyword evidence="1" id="KW-0808">Transferase</keyword>
<dbReference type="GO" id="GO:0016779">
    <property type="term" value="F:nucleotidyltransferase activity"/>
    <property type="evidence" value="ECO:0007669"/>
    <property type="project" value="TreeGrafter"/>
</dbReference>
<feature type="domain" description="MobA-like NTP transferase" evidence="2">
    <location>
        <begin position="6"/>
        <end position="186"/>
    </location>
</feature>
<dbReference type="Proteomes" id="UP001303115">
    <property type="component" value="Unassembled WGS sequence"/>
</dbReference>
<gene>
    <name evidence="3" type="ORF">C8A01DRAFT_35563</name>
</gene>
<sequence length="225" mass="23732">MTFTPLILAGGKSTRMNSPKHLLPMPDGRPLYQHQIDLLARTCPDAPTVYISLAQDSQLDDYLRTLPTTSTTTTTPLTNSTPTTHIQHEDDVRARVRIIPDLTSNPSPSSAGPASGLLAAYTYDPSKTWLVIPCDHPLLTPAALQHLCAAYEPPVTCFRNADGFCEPLVGVWGPEGLRALADAVEERAGGGEGGGGGGKRGIGPSRVVRGLGGREVDVEEVVGGG</sequence>
<keyword evidence="4" id="KW-1185">Reference proteome</keyword>
<evidence type="ECO:0000259" key="2">
    <source>
        <dbReference type="Pfam" id="PF12804"/>
    </source>
</evidence>
<comment type="caution">
    <text evidence="3">The sequence shown here is derived from an EMBL/GenBank/DDBJ whole genome shotgun (WGS) entry which is preliminary data.</text>
</comment>
<dbReference type="SUPFAM" id="SSF53448">
    <property type="entry name" value="Nucleotide-diphospho-sugar transferases"/>
    <property type="match status" value="1"/>
</dbReference>
<organism evidence="3 4">
    <name type="scientific">Parachaetomium inaequale</name>
    <dbReference type="NCBI Taxonomy" id="2588326"/>
    <lineage>
        <taxon>Eukaryota</taxon>
        <taxon>Fungi</taxon>
        <taxon>Dikarya</taxon>
        <taxon>Ascomycota</taxon>
        <taxon>Pezizomycotina</taxon>
        <taxon>Sordariomycetes</taxon>
        <taxon>Sordariomycetidae</taxon>
        <taxon>Sordariales</taxon>
        <taxon>Chaetomiaceae</taxon>
        <taxon>Parachaetomium</taxon>
    </lineage>
</organism>
<dbReference type="EMBL" id="MU854377">
    <property type="protein sequence ID" value="KAK4040421.1"/>
    <property type="molecule type" value="Genomic_DNA"/>
</dbReference>
<dbReference type="InterPro" id="IPR025877">
    <property type="entry name" value="MobA-like_NTP_Trfase"/>
</dbReference>
<dbReference type="PANTHER" id="PTHR19136:SF81">
    <property type="entry name" value="MOLYBDENUM COFACTOR GUANYLYLTRANSFERASE"/>
    <property type="match status" value="1"/>
</dbReference>
<dbReference type="AlphaFoldDB" id="A0AAN6PGG7"/>
<dbReference type="PANTHER" id="PTHR19136">
    <property type="entry name" value="MOLYBDENUM COFACTOR GUANYLYLTRANSFERASE"/>
    <property type="match status" value="1"/>
</dbReference>
<protein>
    <submittedName>
        <fullName evidence="3">Molybdenum cofactor biosynthesis bifunctional protein</fullName>
    </submittedName>
</protein>
<reference evidence="4" key="1">
    <citation type="journal article" date="2023" name="Mol. Phylogenet. Evol.">
        <title>Genome-scale phylogeny and comparative genomics of the fungal order Sordariales.</title>
        <authorList>
            <person name="Hensen N."/>
            <person name="Bonometti L."/>
            <person name="Westerberg I."/>
            <person name="Brannstrom I.O."/>
            <person name="Guillou S."/>
            <person name="Cros-Aarteil S."/>
            <person name="Calhoun S."/>
            <person name="Haridas S."/>
            <person name="Kuo A."/>
            <person name="Mondo S."/>
            <person name="Pangilinan J."/>
            <person name="Riley R."/>
            <person name="LaButti K."/>
            <person name="Andreopoulos B."/>
            <person name="Lipzen A."/>
            <person name="Chen C."/>
            <person name="Yan M."/>
            <person name="Daum C."/>
            <person name="Ng V."/>
            <person name="Clum A."/>
            <person name="Steindorff A."/>
            <person name="Ohm R.A."/>
            <person name="Martin F."/>
            <person name="Silar P."/>
            <person name="Natvig D.O."/>
            <person name="Lalanne C."/>
            <person name="Gautier V."/>
            <person name="Ament-Velasquez S.L."/>
            <person name="Kruys A."/>
            <person name="Hutchinson M.I."/>
            <person name="Powell A.J."/>
            <person name="Barry K."/>
            <person name="Miller A.N."/>
            <person name="Grigoriev I.V."/>
            <person name="Debuchy R."/>
            <person name="Gladieux P."/>
            <person name="Hiltunen Thoren M."/>
            <person name="Johannesson H."/>
        </authorList>
    </citation>
    <scope>NUCLEOTIDE SEQUENCE [LARGE SCALE GENOMIC DNA]</scope>
    <source>
        <strain evidence="4">CBS 284.82</strain>
    </source>
</reference>
<dbReference type="Pfam" id="PF12804">
    <property type="entry name" value="NTP_transf_3"/>
    <property type="match status" value="1"/>
</dbReference>
<name>A0AAN6PGG7_9PEZI</name>
<evidence type="ECO:0000313" key="3">
    <source>
        <dbReference type="EMBL" id="KAK4040421.1"/>
    </source>
</evidence>
<evidence type="ECO:0000313" key="4">
    <source>
        <dbReference type="Proteomes" id="UP001303115"/>
    </source>
</evidence>
<proteinExistence type="predicted"/>
<dbReference type="Gene3D" id="3.90.550.10">
    <property type="entry name" value="Spore Coat Polysaccharide Biosynthesis Protein SpsA, Chain A"/>
    <property type="match status" value="1"/>
</dbReference>
<dbReference type="InterPro" id="IPR029044">
    <property type="entry name" value="Nucleotide-diphossugar_trans"/>
</dbReference>
<accession>A0AAN6PGG7</accession>